<dbReference type="EMBL" id="OZ034821">
    <property type="protein sequence ID" value="CAL1407745.1"/>
    <property type="molecule type" value="Genomic_DNA"/>
</dbReference>
<keyword evidence="2" id="KW-1185">Reference proteome</keyword>
<proteinExistence type="predicted"/>
<accession>A0AAV2GAL2</accession>
<protein>
    <submittedName>
        <fullName evidence="1">Uncharacterized protein</fullName>
    </submittedName>
</protein>
<evidence type="ECO:0000313" key="1">
    <source>
        <dbReference type="EMBL" id="CAL1407745.1"/>
    </source>
</evidence>
<name>A0AAV2GAL2_9ROSI</name>
<dbReference type="PANTHER" id="PTHR33710:SF71">
    <property type="entry name" value="ENDONUCLEASE_EXONUCLEASE_PHOSPHATASE DOMAIN-CONTAINING PROTEIN"/>
    <property type="match status" value="1"/>
</dbReference>
<dbReference type="AlphaFoldDB" id="A0AAV2GAL2"/>
<gene>
    <name evidence="1" type="ORF">LTRI10_LOCUS47395</name>
</gene>
<dbReference type="Proteomes" id="UP001497516">
    <property type="component" value="Chromosome 8"/>
</dbReference>
<reference evidence="1 2" key="1">
    <citation type="submission" date="2024-04" db="EMBL/GenBank/DDBJ databases">
        <authorList>
            <person name="Fracassetti M."/>
        </authorList>
    </citation>
    <scope>NUCLEOTIDE SEQUENCE [LARGE SCALE GENOMIC DNA]</scope>
</reference>
<dbReference type="PANTHER" id="PTHR33710">
    <property type="entry name" value="BNAC02G09200D PROTEIN"/>
    <property type="match status" value="1"/>
</dbReference>
<sequence>MSSPFQLSLPWLVVRDFNQIISFDEKRGGNIDGEVAIQDFANVLAEVGLEDLGYVGYPYTWDNETDGSRTIEEHLDQAVSNYDRAQAFPNTLVR</sequence>
<organism evidence="1 2">
    <name type="scientific">Linum trigynum</name>
    <dbReference type="NCBI Taxonomy" id="586398"/>
    <lineage>
        <taxon>Eukaryota</taxon>
        <taxon>Viridiplantae</taxon>
        <taxon>Streptophyta</taxon>
        <taxon>Embryophyta</taxon>
        <taxon>Tracheophyta</taxon>
        <taxon>Spermatophyta</taxon>
        <taxon>Magnoliopsida</taxon>
        <taxon>eudicotyledons</taxon>
        <taxon>Gunneridae</taxon>
        <taxon>Pentapetalae</taxon>
        <taxon>rosids</taxon>
        <taxon>fabids</taxon>
        <taxon>Malpighiales</taxon>
        <taxon>Linaceae</taxon>
        <taxon>Linum</taxon>
    </lineage>
</organism>
<evidence type="ECO:0000313" key="2">
    <source>
        <dbReference type="Proteomes" id="UP001497516"/>
    </source>
</evidence>